<gene>
    <name evidence="1" type="ORF">ACFSBI_01430</name>
</gene>
<dbReference type="RefSeq" id="WP_377931405.1">
    <property type="nucleotide sequence ID" value="NZ_JBHUEA010000002.1"/>
</dbReference>
<proteinExistence type="predicted"/>
<organism evidence="1 2">
    <name type="scientific">Amnibacterium endophyticum</name>
    <dbReference type="NCBI Taxonomy" id="2109337"/>
    <lineage>
        <taxon>Bacteria</taxon>
        <taxon>Bacillati</taxon>
        <taxon>Actinomycetota</taxon>
        <taxon>Actinomycetes</taxon>
        <taxon>Micrococcales</taxon>
        <taxon>Microbacteriaceae</taxon>
        <taxon>Amnibacterium</taxon>
    </lineage>
</organism>
<protein>
    <recommendedName>
        <fullName evidence="3">Di-and tripeptidase</fullName>
    </recommendedName>
</protein>
<evidence type="ECO:0000313" key="1">
    <source>
        <dbReference type="EMBL" id="MFD1720198.1"/>
    </source>
</evidence>
<evidence type="ECO:0008006" key="3">
    <source>
        <dbReference type="Google" id="ProtNLM"/>
    </source>
</evidence>
<keyword evidence="2" id="KW-1185">Reference proteome</keyword>
<sequence length="250" mass="26194">MAKDADDELEQTWTKRGWDRLLVVQRPAVLAHLRGIRKRHPEASPEQVLRILEKRYLAAVTAGGAASGAAAVVPGVGTIASVGISGVETVGFLEASALFAQSVAEVHGVAVTEPERASTMVMALMLGPSGSKLVEQFTGEMNGTGGPRSEYWGQVVGDRMPVKFLKPLADRVRRTFLKRFAARQGGSVVLRAVPFGVGAVIGGAGNRMAGGRVVKATREAFGAAPSVFPGEVLIGEADADERALDGGHVD</sequence>
<evidence type="ECO:0000313" key="2">
    <source>
        <dbReference type="Proteomes" id="UP001597347"/>
    </source>
</evidence>
<dbReference type="EMBL" id="JBHUEA010000002">
    <property type="protein sequence ID" value="MFD1720198.1"/>
    <property type="molecule type" value="Genomic_DNA"/>
</dbReference>
<comment type="caution">
    <text evidence="1">The sequence shown here is derived from an EMBL/GenBank/DDBJ whole genome shotgun (WGS) entry which is preliminary data.</text>
</comment>
<reference evidence="2" key="1">
    <citation type="journal article" date="2019" name="Int. J. Syst. Evol. Microbiol.">
        <title>The Global Catalogue of Microorganisms (GCM) 10K type strain sequencing project: providing services to taxonomists for standard genome sequencing and annotation.</title>
        <authorList>
            <consortium name="The Broad Institute Genomics Platform"/>
            <consortium name="The Broad Institute Genome Sequencing Center for Infectious Disease"/>
            <person name="Wu L."/>
            <person name="Ma J."/>
        </authorList>
    </citation>
    <scope>NUCLEOTIDE SEQUENCE [LARGE SCALE GENOMIC DNA]</scope>
    <source>
        <strain evidence="2">CGMCC 1.12471</strain>
    </source>
</reference>
<name>A0ABW4L9M9_9MICO</name>
<dbReference type="Proteomes" id="UP001597347">
    <property type="component" value="Unassembled WGS sequence"/>
</dbReference>
<accession>A0ABW4L9M9</accession>